<dbReference type="GO" id="GO:0005886">
    <property type="term" value="C:plasma membrane"/>
    <property type="evidence" value="ECO:0007669"/>
    <property type="project" value="UniProtKB-SubCell"/>
</dbReference>
<protein>
    <submittedName>
        <fullName evidence="9">NitT/TauT family transport system permease protein</fullName>
    </submittedName>
</protein>
<evidence type="ECO:0000313" key="9">
    <source>
        <dbReference type="EMBL" id="SEN52425.1"/>
    </source>
</evidence>
<feature type="transmembrane region" description="Helical" evidence="7">
    <location>
        <begin position="92"/>
        <end position="114"/>
    </location>
</feature>
<dbReference type="GO" id="GO:0055085">
    <property type="term" value="P:transmembrane transport"/>
    <property type="evidence" value="ECO:0007669"/>
    <property type="project" value="InterPro"/>
</dbReference>
<dbReference type="InterPro" id="IPR000515">
    <property type="entry name" value="MetI-like"/>
</dbReference>
<name>A0A1H8H8J1_9FIRM</name>
<dbReference type="EMBL" id="FODF01000005">
    <property type="protein sequence ID" value="SEN52425.1"/>
    <property type="molecule type" value="Genomic_DNA"/>
</dbReference>
<evidence type="ECO:0000256" key="7">
    <source>
        <dbReference type="RuleBase" id="RU363032"/>
    </source>
</evidence>
<evidence type="ECO:0000256" key="1">
    <source>
        <dbReference type="ARBA" id="ARBA00004651"/>
    </source>
</evidence>
<keyword evidence="6 7" id="KW-0472">Membrane</keyword>
<keyword evidence="2 7" id="KW-0813">Transport</keyword>
<dbReference type="RefSeq" id="WP_091975068.1">
    <property type="nucleotide sequence ID" value="NZ_FODF01000005.1"/>
</dbReference>
<keyword evidence="3" id="KW-1003">Cell membrane</keyword>
<evidence type="ECO:0000256" key="4">
    <source>
        <dbReference type="ARBA" id="ARBA00022692"/>
    </source>
</evidence>
<evidence type="ECO:0000256" key="3">
    <source>
        <dbReference type="ARBA" id="ARBA00022475"/>
    </source>
</evidence>
<feature type="transmembrane region" description="Helical" evidence="7">
    <location>
        <begin position="160"/>
        <end position="191"/>
    </location>
</feature>
<feature type="transmembrane region" description="Helical" evidence="7">
    <location>
        <begin position="7"/>
        <end position="26"/>
    </location>
</feature>
<dbReference type="PANTHER" id="PTHR30151">
    <property type="entry name" value="ALKANE SULFONATE ABC TRANSPORTER-RELATED, MEMBRANE SUBUNIT"/>
    <property type="match status" value="1"/>
</dbReference>
<keyword evidence="5 7" id="KW-1133">Transmembrane helix</keyword>
<organism evidence="9 10">
    <name type="scientific">Peptostreptococcus russellii</name>
    <dbReference type="NCBI Taxonomy" id="215200"/>
    <lineage>
        <taxon>Bacteria</taxon>
        <taxon>Bacillati</taxon>
        <taxon>Bacillota</taxon>
        <taxon>Clostridia</taxon>
        <taxon>Peptostreptococcales</taxon>
        <taxon>Peptostreptococcaceae</taxon>
        <taxon>Peptostreptococcus</taxon>
    </lineage>
</organism>
<feature type="transmembrane region" description="Helical" evidence="7">
    <location>
        <begin position="120"/>
        <end position="139"/>
    </location>
</feature>
<reference evidence="9 10" key="1">
    <citation type="submission" date="2016-10" db="EMBL/GenBank/DDBJ databases">
        <authorList>
            <person name="de Groot N.N."/>
        </authorList>
    </citation>
    <scope>NUCLEOTIDE SEQUENCE [LARGE SCALE GENOMIC DNA]</scope>
    <source>
        <strain evidence="9 10">Calf135</strain>
    </source>
</reference>
<dbReference type="STRING" id="215200.SAMN05216454_10550"/>
<evidence type="ECO:0000313" key="10">
    <source>
        <dbReference type="Proteomes" id="UP000199512"/>
    </source>
</evidence>
<dbReference type="PROSITE" id="PS50928">
    <property type="entry name" value="ABC_TM1"/>
    <property type="match status" value="1"/>
</dbReference>
<dbReference type="Proteomes" id="UP000199512">
    <property type="component" value="Unassembled WGS sequence"/>
</dbReference>
<feature type="transmembrane region" description="Helical" evidence="7">
    <location>
        <begin position="58"/>
        <end position="80"/>
    </location>
</feature>
<accession>A0A1H8H8J1</accession>
<comment type="similarity">
    <text evidence="7">Belongs to the binding-protein-dependent transport system permease family.</text>
</comment>
<comment type="subcellular location">
    <subcellularLocation>
        <location evidence="1 7">Cell membrane</location>
        <topology evidence="1 7">Multi-pass membrane protein</topology>
    </subcellularLocation>
</comment>
<dbReference type="SUPFAM" id="SSF161098">
    <property type="entry name" value="MetI-like"/>
    <property type="match status" value="1"/>
</dbReference>
<proteinExistence type="inferred from homology"/>
<dbReference type="CDD" id="cd06261">
    <property type="entry name" value="TM_PBP2"/>
    <property type="match status" value="1"/>
</dbReference>
<dbReference type="Gene3D" id="1.10.3720.10">
    <property type="entry name" value="MetI-like"/>
    <property type="match status" value="1"/>
</dbReference>
<dbReference type="InterPro" id="IPR035906">
    <property type="entry name" value="MetI-like_sf"/>
</dbReference>
<evidence type="ECO:0000256" key="6">
    <source>
        <dbReference type="ARBA" id="ARBA00023136"/>
    </source>
</evidence>
<keyword evidence="4 7" id="KW-0812">Transmembrane</keyword>
<feature type="domain" description="ABC transmembrane type-1" evidence="8">
    <location>
        <begin position="54"/>
        <end position="238"/>
    </location>
</feature>
<dbReference type="AlphaFoldDB" id="A0A1H8H8J1"/>
<evidence type="ECO:0000259" key="8">
    <source>
        <dbReference type="PROSITE" id="PS50928"/>
    </source>
</evidence>
<evidence type="ECO:0000256" key="2">
    <source>
        <dbReference type="ARBA" id="ARBA00022448"/>
    </source>
</evidence>
<dbReference type="OrthoDB" id="9804353at2"/>
<gene>
    <name evidence="9" type="ORF">SAMN05216454_10550</name>
</gene>
<evidence type="ECO:0000256" key="5">
    <source>
        <dbReference type="ARBA" id="ARBA00022989"/>
    </source>
</evidence>
<keyword evidence="10" id="KW-1185">Reference proteome</keyword>
<dbReference type="PANTHER" id="PTHR30151:SF0">
    <property type="entry name" value="ABC TRANSPORTER PERMEASE PROTEIN MJ0413-RELATED"/>
    <property type="match status" value="1"/>
</dbReference>
<feature type="transmembrane region" description="Helical" evidence="7">
    <location>
        <begin position="216"/>
        <end position="234"/>
    </location>
</feature>
<sequence>MKNKKVYSLISFILLIMLWWFISAIVKKDFIPNPYESLIGFFEIFETENLVQNFLISLYRIFVSFLISLLIALPLGVAMGRIRWMDSFFSPIVNMLYPIPKIVFLPIFVVFLGLGNAPKILIISLIVFFQILVIIRDGVKKIPESYFLSFRTMSQSNVGLIFHVILPAIVPDIITSLRVSVGSAIAVLFFAETFAAQDGLGYVILDTMEARNYNQMYGGIIAMSILGISIYELLSMVERKITGKNKSS</sequence>
<dbReference type="Pfam" id="PF00528">
    <property type="entry name" value="BPD_transp_1"/>
    <property type="match status" value="1"/>
</dbReference>